<evidence type="ECO:0000259" key="1">
    <source>
        <dbReference type="Pfam" id="PF12728"/>
    </source>
</evidence>
<name>A0A0I9UQQ6_9MYCO</name>
<dbReference type="EMBL" id="LDPR01000005">
    <property type="protein sequence ID" value="KLO37446.1"/>
    <property type="molecule type" value="Genomic_DNA"/>
</dbReference>
<dbReference type="RefSeq" id="WP_047315738.1">
    <property type="nucleotide sequence ID" value="NZ_LDPQ01000016.1"/>
</dbReference>
<evidence type="ECO:0000313" key="2">
    <source>
        <dbReference type="EMBL" id="KLO37446.1"/>
    </source>
</evidence>
<comment type="caution">
    <text evidence="2">The sequence shown here is derived from an EMBL/GenBank/DDBJ whole genome shotgun (WGS) entry which is preliminary data.</text>
</comment>
<dbReference type="GO" id="GO:0003677">
    <property type="term" value="F:DNA binding"/>
    <property type="evidence" value="ECO:0007669"/>
    <property type="project" value="InterPro"/>
</dbReference>
<organism evidence="2 3">
    <name type="scientific">Mycobacterium haemophilum</name>
    <dbReference type="NCBI Taxonomy" id="29311"/>
    <lineage>
        <taxon>Bacteria</taxon>
        <taxon>Bacillati</taxon>
        <taxon>Actinomycetota</taxon>
        <taxon>Actinomycetes</taxon>
        <taxon>Mycobacteriales</taxon>
        <taxon>Mycobacteriaceae</taxon>
        <taxon>Mycobacterium</taxon>
    </lineage>
</organism>
<proteinExistence type="predicted"/>
<accession>A0A0I9UQQ6</accession>
<feature type="domain" description="Helix-turn-helix" evidence="1">
    <location>
        <begin position="17"/>
        <end position="60"/>
    </location>
</feature>
<dbReference type="OrthoDB" id="4870800at2"/>
<dbReference type="Proteomes" id="UP000036334">
    <property type="component" value="Unassembled WGS sequence"/>
</dbReference>
<dbReference type="InterPro" id="IPR010093">
    <property type="entry name" value="SinI_DNA-bd"/>
</dbReference>
<dbReference type="PATRIC" id="fig|29311.18.peg.1384"/>
<dbReference type="Pfam" id="PF12728">
    <property type="entry name" value="HTH_17"/>
    <property type="match status" value="1"/>
</dbReference>
<dbReference type="InterPro" id="IPR009061">
    <property type="entry name" value="DNA-bd_dom_put_sf"/>
</dbReference>
<dbReference type="SUPFAM" id="SSF46955">
    <property type="entry name" value="Putative DNA-binding domain"/>
    <property type="match status" value="1"/>
</dbReference>
<reference evidence="2 3" key="1">
    <citation type="submission" date="2015-05" db="EMBL/GenBank/DDBJ databases">
        <title>Genome sequence of Mycobacterium haemophilum.</title>
        <authorList>
            <person name="Greninger A.L."/>
            <person name="Cunningham G."/>
            <person name="Miller S."/>
        </authorList>
    </citation>
    <scope>NUCLEOTIDE SEQUENCE [LARGE SCALE GENOMIC DNA]</scope>
    <source>
        <strain evidence="3">UC1</strain>
    </source>
</reference>
<protein>
    <recommendedName>
        <fullName evidence="1">Helix-turn-helix domain-containing protein</fullName>
    </recommendedName>
</protein>
<dbReference type="AlphaFoldDB" id="A0A0I9UQQ6"/>
<dbReference type="InterPro" id="IPR041657">
    <property type="entry name" value="HTH_17"/>
</dbReference>
<gene>
    <name evidence="2" type="ORF">ABH38_08580</name>
</gene>
<keyword evidence="3" id="KW-1185">Reference proteome</keyword>
<sequence>MIQTANLRGQHRRQLISIIEAAAVLDISTRTLRRYIAAGRLTAYRIGPRLIKIDAAELDQLPVALATYNTLIV</sequence>
<dbReference type="NCBIfam" id="TIGR01764">
    <property type="entry name" value="excise"/>
    <property type="match status" value="1"/>
</dbReference>
<evidence type="ECO:0000313" key="3">
    <source>
        <dbReference type="Proteomes" id="UP000036334"/>
    </source>
</evidence>